<dbReference type="RefSeq" id="WP_131910930.1">
    <property type="nucleotide sequence ID" value="NZ_OU594967.1"/>
</dbReference>
<evidence type="ECO:0000313" key="3">
    <source>
        <dbReference type="Proteomes" id="UP000295565"/>
    </source>
</evidence>
<reference evidence="2 3" key="1">
    <citation type="submission" date="2019-03" db="EMBL/GenBank/DDBJ databases">
        <title>Genomic Encyclopedia of Type Strains, Phase IV (KMG-IV): sequencing the most valuable type-strain genomes for metagenomic binning, comparative biology and taxonomic classification.</title>
        <authorList>
            <person name="Goeker M."/>
        </authorList>
    </citation>
    <scope>NUCLEOTIDE SEQUENCE [LARGE SCALE GENOMIC DNA]</scope>
    <source>
        <strain evidence="2 3">DSM 18577</strain>
    </source>
</reference>
<dbReference type="EMBL" id="SMGD01000001">
    <property type="protein sequence ID" value="TCK63927.1"/>
    <property type="molecule type" value="Genomic_DNA"/>
</dbReference>
<gene>
    <name evidence="2" type="ORF">EV690_0041</name>
</gene>
<dbReference type="AlphaFoldDB" id="A0A4R1KI46"/>
<keyword evidence="1" id="KW-0812">Transmembrane</keyword>
<keyword evidence="1" id="KW-1133">Transmembrane helix</keyword>
<evidence type="ECO:0000256" key="1">
    <source>
        <dbReference type="SAM" id="Phobius"/>
    </source>
</evidence>
<protein>
    <submittedName>
        <fullName evidence="2">Uncharacterized protein DUF2850</fullName>
    </submittedName>
</protein>
<feature type="transmembrane region" description="Helical" evidence="1">
    <location>
        <begin position="21"/>
        <end position="40"/>
    </location>
</feature>
<evidence type="ECO:0000313" key="2">
    <source>
        <dbReference type="EMBL" id="TCK63927.1"/>
    </source>
</evidence>
<keyword evidence="1" id="KW-0472">Membrane</keyword>
<name>A0A4R1KI46_9GAMM</name>
<organism evidence="2 3">
    <name type="scientific">Celerinatantimonas diazotrophica</name>
    <dbReference type="NCBI Taxonomy" id="412034"/>
    <lineage>
        <taxon>Bacteria</taxon>
        <taxon>Pseudomonadati</taxon>
        <taxon>Pseudomonadota</taxon>
        <taxon>Gammaproteobacteria</taxon>
        <taxon>Celerinatantimonadaceae</taxon>
        <taxon>Celerinatantimonas</taxon>
    </lineage>
</organism>
<keyword evidence="3" id="KW-1185">Reference proteome</keyword>
<sequence>MVKYSQYGRVLFTRQRVFWGAALLSVAIAISLCVYFILFYNSQTVNPIVGKWRSAEPYFGKTEYLNFSKRGVIQDGSLIHTTYKIHRNTIYVETNLGEQKYVISNDRMRLFIRKPRVGKLTFNRVGPLPKELQRD</sequence>
<comment type="caution">
    <text evidence="2">The sequence shown here is derived from an EMBL/GenBank/DDBJ whole genome shotgun (WGS) entry which is preliminary data.</text>
</comment>
<proteinExistence type="predicted"/>
<accession>A0A4R1KI46</accession>
<dbReference type="Proteomes" id="UP000295565">
    <property type="component" value="Unassembled WGS sequence"/>
</dbReference>
<dbReference type="OrthoDB" id="6400645at2"/>